<feature type="binding site" evidence="5">
    <location>
        <position position="108"/>
    </location>
    <ligand>
        <name>substrate</name>
    </ligand>
</feature>
<dbReference type="GO" id="GO:0004645">
    <property type="term" value="F:1,4-alpha-oligoglucan phosphorylase activity"/>
    <property type="evidence" value="ECO:0007669"/>
    <property type="project" value="UniProtKB-UniRule"/>
</dbReference>
<evidence type="ECO:0000256" key="1">
    <source>
        <dbReference type="ARBA" id="ARBA00008452"/>
    </source>
</evidence>
<evidence type="ECO:0000256" key="5">
    <source>
        <dbReference type="PIRSR" id="PIRSR003059-2"/>
    </source>
</evidence>
<evidence type="ECO:0000313" key="7">
    <source>
        <dbReference type="EMBL" id="SDD01201.1"/>
    </source>
</evidence>
<dbReference type="PANTHER" id="PTHR38784:SF1">
    <property type="entry name" value="SUCROSE PHOSPHORYLASE"/>
    <property type="match status" value="1"/>
</dbReference>
<dbReference type="InterPro" id="IPR033746">
    <property type="entry name" value="GGa_phosphorylase"/>
</dbReference>
<dbReference type="Pfam" id="PF00128">
    <property type="entry name" value="Alpha-amylase"/>
    <property type="match status" value="1"/>
</dbReference>
<evidence type="ECO:0000256" key="2">
    <source>
        <dbReference type="ARBA" id="ARBA00022676"/>
    </source>
</evidence>
<sequence length="585" mass="67126">MSFEIPKSSREKLKKKLNFIYDKKTTAEFYPRLEEFIIDFAEKHPDLREQEQDAARLTEKDSVVICYGDHIQSEGEAPLQTLNEFFKNYLKESISTIHLLPFFPYSSDDGFAVIDYKKVNPELGDWSDIEALKQNFSLMFDAVINHISAESEWFKKFKEQEGKYANYFIEADPEKDYSEVTRPRAKPLLTEVETAAGEKYVWTTFSPDQIDLNFKETEVLLEIIDVLLFYAAQGAEIIRLDAIAYLWKEMGTSCIHLPETHKVIQLFKEIFKLAAPTTLILTETNVPHEENISYFGRGVDEADMVYNFTLPPLVLYSFLEEDASKLTEWAASLEELEAGNYYFNFLASHDGVGLRPVEGILNENQIEDVVKKVKAKGGLVSYKTNSDGSKSPYEINVSYVDAVRDQDKKIELQVKQFMASQAIMLALQGVPGIYLHSLLGSGNYEQGVKETGAKRRINREKLDRDRLLSELNEQGSFRKQVFDSYRELLKLRQENKAFAPDSPQKILDLNQKVFAVQRGEAEQRITALTNVSAETVELELKADLFKAENGSLLRDIITEEDYKIENDSLKLKLTPYQNRWLKARG</sequence>
<dbReference type="GO" id="GO:0005975">
    <property type="term" value="P:carbohydrate metabolic process"/>
    <property type="evidence" value="ECO:0007669"/>
    <property type="project" value="InterPro"/>
</dbReference>
<dbReference type="AlphaFoldDB" id="A0A1G6R9T6"/>
<evidence type="ECO:0000313" key="8">
    <source>
        <dbReference type="Proteomes" id="UP000324896"/>
    </source>
</evidence>
<dbReference type="InterPro" id="IPR017853">
    <property type="entry name" value="GH"/>
</dbReference>
<dbReference type="InterPro" id="IPR016377">
    <property type="entry name" value="Sucrose_GGa_phosphorylase-rel"/>
</dbReference>
<proteinExistence type="inferred from homology"/>
<dbReference type="PIRSF" id="PIRSF003059">
    <property type="entry name" value="Sucrose_phosphorylase"/>
    <property type="match status" value="1"/>
</dbReference>
<feature type="binding site" evidence="5">
    <location>
        <begin position="239"/>
        <end position="241"/>
    </location>
    <ligand>
        <name>substrate</name>
    </ligand>
</feature>
<reference evidence="7 8" key="1">
    <citation type="submission" date="2016-10" db="EMBL/GenBank/DDBJ databases">
        <authorList>
            <person name="Varghese N."/>
            <person name="Submissions S."/>
        </authorList>
    </citation>
    <scope>NUCLEOTIDE SEQUENCE [LARGE SCALE GENOMIC DNA]</scope>
    <source>
        <strain evidence="7 8">WG10</strain>
    </source>
</reference>
<protein>
    <recommendedName>
        <fullName evidence="4">Sucrose 6(F)-phosphate phosphorylase</fullName>
        <ecNumber evidence="4">2.4.1.329</ecNumber>
    </recommendedName>
</protein>
<accession>A0A1G6R9T6</accession>
<dbReference type="Gene3D" id="3.20.20.80">
    <property type="entry name" value="Glycosidases"/>
    <property type="match status" value="1"/>
</dbReference>
<evidence type="ECO:0000256" key="4">
    <source>
        <dbReference type="PIRNR" id="PIRNR003059"/>
    </source>
</evidence>
<dbReference type="RefSeq" id="WP_149796874.1">
    <property type="nucleotide sequence ID" value="NZ_FMYT01000022.1"/>
</dbReference>
<feature type="binding site" evidence="5">
    <location>
        <begin position="349"/>
        <end position="350"/>
    </location>
    <ligand>
        <name>substrate</name>
    </ligand>
</feature>
<dbReference type="InterPro" id="IPR013780">
    <property type="entry name" value="Glyco_hydro_b"/>
</dbReference>
<gene>
    <name evidence="7" type="ORF">SAMN04488597_12222</name>
</gene>
<name>A0A1G6R9T6_9FIRM</name>
<keyword evidence="2 4" id="KW-0328">Glycosyltransferase</keyword>
<comment type="similarity">
    <text evidence="1 4">Belongs to the glycosyl hydrolase 13 family. Sucrose phosphorylase subfamily.</text>
</comment>
<dbReference type="EMBL" id="FMYT01000022">
    <property type="protein sequence ID" value="SDD01201.1"/>
    <property type="molecule type" value="Genomic_DNA"/>
</dbReference>
<comment type="catalytic activity">
    <reaction evidence="4">
        <text>sucrose 6(F)-phosphate + phosphate = beta-D-fructose 6-phosphate + alpha-D-glucose 1-phosphate</text>
        <dbReference type="Rhea" id="RHEA:38863"/>
        <dbReference type="ChEBI" id="CHEBI:43474"/>
        <dbReference type="ChEBI" id="CHEBI:57634"/>
        <dbReference type="ChEBI" id="CHEBI:57723"/>
        <dbReference type="ChEBI" id="CHEBI:58601"/>
        <dbReference type="EC" id="2.4.1.329"/>
    </reaction>
</comment>
<dbReference type="PANTHER" id="PTHR38784">
    <property type="entry name" value="SUCROSE PHOSPHORYLASE"/>
    <property type="match status" value="1"/>
</dbReference>
<dbReference type="EC" id="2.4.1.329" evidence="4"/>
<dbReference type="Gene3D" id="3.90.400.10">
    <property type="entry name" value="Oligo-1,6-glucosidase, Domain 2"/>
    <property type="match status" value="1"/>
</dbReference>
<dbReference type="Proteomes" id="UP000324896">
    <property type="component" value="Unassembled WGS sequence"/>
</dbReference>
<dbReference type="SMART" id="SM00642">
    <property type="entry name" value="Aamy"/>
    <property type="match status" value="1"/>
</dbReference>
<evidence type="ECO:0000256" key="3">
    <source>
        <dbReference type="ARBA" id="ARBA00022679"/>
    </source>
</evidence>
<evidence type="ECO:0000259" key="6">
    <source>
        <dbReference type="SMART" id="SM00642"/>
    </source>
</evidence>
<dbReference type="InterPro" id="IPR006047">
    <property type="entry name" value="GH13_cat_dom"/>
</dbReference>
<dbReference type="CDD" id="cd11356">
    <property type="entry name" value="AmyAc_Sucrose_phosphorylase-like_1"/>
    <property type="match status" value="1"/>
</dbReference>
<feature type="binding site" evidence="5">
    <location>
        <position position="455"/>
    </location>
    <ligand>
        <name>substrate</name>
    </ligand>
</feature>
<feature type="domain" description="Glycosyl hydrolase family 13 catalytic" evidence="6">
    <location>
        <begin position="80"/>
        <end position="466"/>
    </location>
</feature>
<organism evidence="7 8">
    <name type="scientific">Halanaerobium congolense</name>
    <dbReference type="NCBI Taxonomy" id="54121"/>
    <lineage>
        <taxon>Bacteria</taxon>
        <taxon>Bacillati</taxon>
        <taxon>Bacillota</taxon>
        <taxon>Clostridia</taxon>
        <taxon>Halanaerobiales</taxon>
        <taxon>Halanaerobiaceae</taxon>
        <taxon>Halanaerobium</taxon>
    </lineage>
</organism>
<dbReference type="Gene3D" id="2.60.40.1180">
    <property type="entry name" value="Golgi alpha-mannosidase II"/>
    <property type="match status" value="1"/>
</dbReference>
<keyword evidence="3 4" id="KW-0808">Transferase</keyword>
<dbReference type="SUPFAM" id="SSF51445">
    <property type="entry name" value="(Trans)glycosidases"/>
    <property type="match status" value="1"/>
</dbReference>
<feature type="binding site" evidence="5">
    <location>
        <position position="146"/>
    </location>
    <ligand>
        <name>substrate</name>
    </ligand>
</feature>
<dbReference type="InterPro" id="IPR045857">
    <property type="entry name" value="O16G_dom_2"/>
</dbReference>